<accession>A0A7R8CUC4</accession>
<dbReference type="PANTHER" id="PTHR15427:SF33">
    <property type="entry name" value="COLLAGEN IV NC1 DOMAIN-CONTAINING PROTEIN"/>
    <property type="match status" value="1"/>
</dbReference>
<organism evidence="3 4">
    <name type="scientific">Lepeophtheirus salmonis</name>
    <name type="common">Salmon louse</name>
    <name type="synonym">Caligus salmonis</name>
    <dbReference type="NCBI Taxonomy" id="72036"/>
    <lineage>
        <taxon>Eukaryota</taxon>
        <taxon>Metazoa</taxon>
        <taxon>Ecdysozoa</taxon>
        <taxon>Arthropoda</taxon>
        <taxon>Crustacea</taxon>
        <taxon>Multicrustacea</taxon>
        <taxon>Hexanauplia</taxon>
        <taxon>Copepoda</taxon>
        <taxon>Siphonostomatoida</taxon>
        <taxon>Caligidae</taxon>
        <taxon>Lepeophtheirus</taxon>
    </lineage>
</organism>
<dbReference type="PRINTS" id="PR00007">
    <property type="entry name" value="COMPLEMNTC1Q"/>
</dbReference>
<evidence type="ECO:0000256" key="2">
    <source>
        <dbReference type="ARBA" id="ARBA00022525"/>
    </source>
</evidence>
<dbReference type="Gene3D" id="2.60.120.40">
    <property type="match status" value="1"/>
</dbReference>
<reference evidence="3" key="1">
    <citation type="submission" date="2021-02" db="EMBL/GenBank/DDBJ databases">
        <authorList>
            <person name="Bekaert M."/>
        </authorList>
    </citation>
    <scope>NUCLEOTIDE SEQUENCE</scope>
    <source>
        <strain evidence="3">IoA-00</strain>
    </source>
</reference>
<dbReference type="AlphaFoldDB" id="A0A7R8CUC4"/>
<sequence>MYHHYNIVFLISVLPFGVTQGFHLESSSSGWDDRLDSIVNQDTVYKDVFSRLKYNGGESWSSLGAVTSKSSEKGSYLDPSLSLEGKTLSFHSKKPVAFTAMNSEQTSPGTRVLFNKTLTHINRGWNKRLSVFRVESPGLYFFTFSAVGDSDDWKLVMITLYLNNGPLTYTSGHSRGNSGTNSLVVPLNVEDRVWLELTNGRIEEGSVSFSGFRIGDITHGDMSRHQGHEEVSPIKSTRRNDEVTPRIPWRRNPYYYYMYHGRN</sequence>
<dbReference type="PROSITE" id="PS50871">
    <property type="entry name" value="C1Q"/>
    <property type="match status" value="1"/>
</dbReference>
<comment type="subcellular location">
    <subcellularLocation>
        <location evidence="1">Secreted</location>
    </subcellularLocation>
</comment>
<dbReference type="Proteomes" id="UP000675881">
    <property type="component" value="Chromosome 3"/>
</dbReference>
<dbReference type="EMBL" id="HG994582">
    <property type="protein sequence ID" value="CAF2883481.1"/>
    <property type="molecule type" value="Genomic_DNA"/>
</dbReference>
<keyword evidence="2" id="KW-0964">Secreted</keyword>
<evidence type="ECO:0000256" key="1">
    <source>
        <dbReference type="ARBA" id="ARBA00004613"/>
    </source>
</evidence>
<keyword evidence="4" id="KW-1185">Reference proteome</keyword>
<dbReference type="GO" id="GO:0005581">
    <property type="term" value="C:collagen trimer"/>
    <property type="evidence" value="ECO:0007669"/>
    <property type="project" value="UniProtKB-KW"/>
</dbReference>
<dbReference type="SUPFAM" id="SSF49842">
    <property type="entry name" value="TNF-like"/>
    <property type="match status" value="1"/>
</dbReference>
<dbReference type="InterPro" id="IPR008983">
    <property type="entry name" value="Tumour_necrosis_fac-like_dom"/>
</dbReference>
<dbReference type="Pfam" id="PF00386">
    <property type="entry name" value="C1q"/>
    <property type="match status" value="1"/>
</dbReference>
<evidence type="ECO:0000313" key="3">
    <source>
        <dbReference type="EMBL" id="CAF2883481.1"/>
    </source>
</evidence>
<protein>
    <submittedName>
        <fullName evidence="3">COL10A</fullName>
    </submittedName>
</protein>
<evidence type="ECO:0000313" key="4">
    <source>
        <dbReference type="Proteomes" id="UP000675881"/>
    </source>
</evidence>
<name>A0A7R8CUC4_LEPSM</name>
<dbReference type="InterPro" id="IPR050392">
    <property type="entry name" value="Collagen/C1q_domain"/>
</dbReference>
<dbReference type="OrthoDB" id="10070467at2759"/>
<dbReference type="SMART" id="SM00110">
    <property type="entry name" value="C1Q"/>
    <property type="match status" value="1"/>
</dbReference>
<gene>
    <name evidence="3" type="ORF">LSAA_7161</name>
</gene>
<proteinExistence type="predicted"/>
<dbReference type="PANTHER" id="PTHR15427">
    <property type="entry name" value="EMILIN ELASTIN MICROFIBRIL INTERFACE-LOCATED PROTEIN ELASTIN MICROFIBRIL INTERFACER"/>
    <property type="match status" value="1"/>
</dbReference>
<dbReference type="InterPro" id="IPR001073">
    <property type="entry name" value="C1q_dom"/>
</dbReference>